<gene>
    <name evidence="1" type="ORF">Drose_02420</name>
</gene>
<dbReference type="Proteomes" id="UP001058271">
    <property type="component" value="Chromosome"/>
</dbReference>
<sequence length="65" mass="7100">MSNDPHIRALREALVAEHESTIAEVQGWADEAGAAGDTDRQRRHLAHVARLKAIPYPWEGKASAA</sequence>
<reference evidence="1" key="1">
    <citation type="submission" date="2021-04" db="EMBL/GenBank/DDBJ databases">
        <title>Biosynthetic gene clusters of Dactylosporangioum roseum.</title>
        <authorList>
            <person name="Hartkoorn R.C."/>
            <person name="Beaudoing E."/>
            <person name="Hot D."/>
            <person name="Moureu S."/>
        </authorList>
    </citation>
    <scope>NUCLEOTIDE SEQUENCE</scope>
    <source>
        <strain evidence="1">NRRL B-16295</strain>
    </source>
</reference>
<proteinExistence type="predicted"/>
<dbReference type="EMBL" id="CP073721">
    <property type="protein sequence ID" value="UWZ40160.1"/>
    <property type="molecule type" value="Genomic_DNA"/>
</dbReference>
<protein>
    <submittedName>
        <fullName evidence="1">Uncharacterized protein</fullName>
    </submittedName>
</protein>
<keyword evidence="2" id="KW-1185">Reference proteome</keyword>
<name>A0ABY5ZDH6_9ACTN</name>
<accession>A0ABY5ZDH6</accession>
<evidence type="ECO:0000313" key="1">
    <source>
        <dbReference type="EMBL" id="UWZ40160.1"/>
    </source>
</evidence>
<organism evidence="1 2">
    <name type="scientific">Dactylosporangium roseum</name>
    <dbReference type="NCBI Taxonomy" id="47989"/>
    <lineage>
        <taxon>Bacteria</taxon>
        <taxon>Bacillati</taxon>
        <taxon>Actinomycetota</taxon>
        <taxon>Actinomycetes</taxon>
        <taxon>Micromonosporales</taxon>
        <taxon>Micromonosporaceae</taxon>
        <taxon>Dactylosporangium</taxon>
    </lineage>
</organism>
<evidence type="ECO:0000313" key="2">
    <source>
        <dbReference type="Proteomes" id="UP001058271"/>
    </source>
</evidence>